<accession>A0A3S4TR98</accession>
<evidence type="ECO:0000259" key="1">
    <source>
        <dbReference type="Pfam" id="PF03537"/>
    </source>
</evidence>
<dbReference type="SUPFAM" id="SSF51445">
    <property type="entry name" value="(Trans)glycosidases"/>
    <property type="match status" value="1"/>
</dbReference>
<organism evidence="2 3">
    <name type="scientific">Aggregatibacter aphrophilus ATCC 33389</name>
    <dbReference type="NCBI Taxonomy" id="985008"/>
    <lineage>
        <taxon>Bacteria</taxon>
        <taxon>Pseudomonadati</taxon>
        <taxon>Pseudomonadota</taxon>
        <taxon>Gammaproteobacteria</taxon>
        <taxon>Pasteurellales</taxon>
        <taxon>Pasteurellaceae</taxon>
        <taxon>Aggregatibacter</taxon>
    </lineage>
</organism>
<dbReference type="InterPro" id="IPR013785">
    <property type="entry name" value="Aldolase_TIM"/>
</dbReference>
<evidence type="ECO:0000313" key="3">
    <source>
        <dbReference type="Proteomes" id="UP000272690"/>
    </source>
</evidence>
<dbReference type="InterPro" id="IPR017853">
    <property type="entry name" value="GH"/>
</dbReference>
<proteinExistence type="predicted"/>
<name>A0A3S4TR98_AGGAP</name>
<evidence type="ECO:0000313" key="2">
    <source>
        <dbReference type="EMBL" id="VEF44091.1"/>
    </source>
</evidence>
<dbReference type="EMBL" id="LR134327">
    <property type="protein sequence ID" value="VEF44091.1"/>
    <property type="molecule type" value="Genomic_DNA"/>
</dbReference>
<dbReference type="OrthoDB" id="505502at2"/>
<dbReference type="PANTHER" id="PTHR35882">
    <property type="entry name" value="PELA"/>
    <property type="match status" value="1"/>
</dbReference>
<dbReference type="Pfam" id="PF03537">
    <property type="entry name" value="Glyco_hydro_114"/>
    <property type="match status" value="1"/>
</dbReference>
<dbReference type="AlphaFoldDB" id="A0A3S4TR98"/>
<dbReference type="Proteomes" id="UP000272690">
    <property type="component" value="Chromosome"/>
</dbReference>
<dbReference type="Gene3D" id="3.20.20.70">
    <property type="entry name" value="Aldolase class I"/>
    <property type="match status" value="1"/>
</dbReference>
<dbReference type="GeneID" id="49636200"/>
<sequence>MISNIRFLKFCSRFFILLIPFSSIVDALPLDLKKSNYGVFIGINGDEEDKLQAYDIVVIEPAMFEASQIEKLHASGKTVYGYINIGAIEEYRPYYYRFRSIMFDIYETWPDERWIDVSSPVWQHFIINELGKKYADMGMDGFFLDNADIYYHYHTDEIFQGLVEILGGLRHYNIPLIINGGDLFVKKCIEQNMVLIDGINQESVFTTINFENGTYGIQREIETAYFQKYLTDVKAYGLSVYLLEYHASEELSKKIDEYTNKNGFLWYNATGLELR</sequence>
<feature type="domain" description="Glycoside-hydrolase family GH114 TIM-barrel" evidence="1">
    <location>
        <begin position="48"/>
        <end position="269"/>
    </location>
</feature>
<gene>
    <name evidence="2" type="ORF">NCTC5906_01800</name>
</gene>
<protein>
    <submittedName>
        <fullName evidence="2">Uncharacterized conserved protein</fullName>
    </submittedName>
</protein>
<dbReference type="RefSeq" id="WP_005700779.1">
    <property type="nucleotide sequence ID" value="NZ_AEWB02000015.1"/>
</dbReference>
<reference evidence="2 3" key="1">
    <citation type="submission" date="2018-12" db="EMBL/GenBank/DDBJ databases">
        <authorList>
            <consortium name="Pathogen Informatics"/>
        </authorList>
    </citation>
    <scope>NUCLEOTIDE SEQUENCE [LARGE SCALE GENOMIC DNA]</scope>
    <source>
        <strain evidence="2 3">NCTC5906</strain>
    </source>
</reference>
<dbReference type="PANTHER" id="PTHR35882:SF2">
    <property type="entry name" value="PELA"/>
    <property type="match status" value="1"/>
</dbReference>
<dbReference type="InterPro" id="IPR004352">
    <property type="entry name" value="GH114_TIM-barrel"/>
</dbReference>